<accession>A0ABT9ECY8</accession>
<evidence type="ECO:0000313" key="3">
    <source>
        <dbReference type="Proteomes" id="UP001243009"/>
    </source>
</evidence>
<keyword evidence="1" id="KW-0812">Transmembrane</keyword>
<feature type="transmembrane region" description="Helical" evidence="1">
    <location>
        <begin position="6"/>
        <end position="27"/>
    </location>
</feature>
<reference evidence="2 3" key="1">
    <citation type="submission" date="2023-08" db="EMBL/GenBank/DDBJ databases">
        <title>The draft genome sequence of Paracraurococcus sp. LOR1-02.</title>
        <authorList>
            <person name="Kingkaew E."/>
            <person name="Tanasupawat S."/>
        </authorList>
    </citation>
    <scope>NUCLEOTIDE SEQUENCE [LARGE SCALE GENOMIC DNA]</scope>
    <source>
        <strain evidence="2 3">LOR1-02</strain>
    </source>
</reference>
<keyword evidence="1" id="KW-0472">Membrane</keyword>
<evidence type="ECO:0000256" key="1">
    <source>
        <dbReference type="SAM" id="Phobius"/>
    </source>
</evidence>
<evidence type="ECO:0000313" key="2">
    <source>
        <dbReference type="EMBL" id="MDO9713843.1"/>
    </source>
</evidence>
<keyword evidence="3" id="KW-1185">Reference proteome</keyword>
<keyword evidence="1" id="KW-1133">Transmembrane helix</keyword>
<organism evidence="2 3">
    <name type="scientific">Paracraurococcus lichenis</name>
    <dbReference type="NCBI Taxonomy" id="3064888"/>
    <lineage>
        <taxon>Bacteria</taxon>
        <taxon>Pseudomonadati</taxon>
        <taxon>Pseudomonadota</taxon>
        <taxon>Alphaproteobacteria</taxon>
        <taxon>Acetobacterales</taxon>
        <taxon>Roseomonadaceae</taxon>
        <taxon>Paracraurococcus</taxon>
    </lineage>
</organism>
<dbReference type="EMBL" id="JAUTWS010000127">
    <property type="protein sequence ID" value="MDO9713843.1"/>
    <property type="molecule type" value="Genomic_DNA"/>
</dbReference>
<protein>
    <recommendedName>
        <fullName evidence="4">DUF2489 domain-containing protein</fullName>
    </recommendedName>
</protein>
<sequence length="146" mass="16311">MDHPLWFPAALGAAGLLFLLTLAITLVRRWRWQAALDARIAACSQPRRDYHLPPTIEAAERELATLLRRLRSYMRDPYDFAASRITSEAAFEECLDRATHLGVWIAELGGAVPADQAERERTRGLILESVIQSRRIVTVSALAMAG</sequence>
<name>A0ABT9ECY8_9PROT</name>
<dbReference type="RefSeq" id="WP_305108692.1">
    <property type="nucleotide sequence ID" value="NZ_JAUTWS010000127.1"/>
</dbReference>
<evidence type="ECO:0008006" key="4">
    <source>
        <dbReference type="Google" id="ProtNLM"/>
    </source>
</evidence>
<gene>
    <name evidence="2" type="ORF">Q7A36_36380</name>
</gene>
<dbReference type="Proteomes" id="UP001243009">
    <property type="component" value="Unassembled WGS sequence"/>
</dbReference>
<comment type="caution">
    <text evidence="2">The sequence shown here is derived from an EMBL/GenBank/DDBJ whole genome shotgun (WGS) entry which is preliminary data.</text>
</comment>
<proteinExistence type="predicted"/>